<name>A0A0A2UW52_9BACI</name>
<dbReference type="RefSeq" id="WP_036780158.1">
    <property type="nucleotide sequence ID" value="NZ_AVBG01000002.1"/>
</dbReference>
<sequence length="323" mass="37380">MRTFATPKLVVSKCLEFDHVRYNGELIPDKVVQRLMPYVTFIPVCPEMEIGLGVPRDVIRIVREGEEERLMQPSSGDDLTDAMTHFAKGFLSSLPDVDGFLLKNRSPTCGIQDVKVYDKLEKSPVVGKTKGLFAQEVLNEHEALAIEEEGRLKNFRIREHFFTKLFTLASFREMKQTPSMKDLVAFHSENKYLFMSYNQKTLKDMGRIVANHDQLSIEEVLDAYEEKLGWMLRRAPSRKSNVNVCQHISGYFKNELTRGEKQYFLDELDKYYDEKIPLSTVLGILKSWVIRFQDDYLLGQTYFQPYPEDLVEISDSGKGRAYT</sequence>
<dbReference type="STRING" id="1385513.N780_14105"/>
<dbReference type="InterPro" id="IPR013560">
    <property type="entry name" value="DUF1722"/>
</dbReference>
<dbReference type="PANTHER" id="PTHR30087:SF0">
    <property type="entry name" value="INNER MEMBRANE PROTEIN"/>
    <property type="match status" value="1"/>
</dbReference>
<comment type="caution">
    <text evidence="2">The sequence shown here is derived from an EMBL/GenBank/DDBJ whole genome shotgun (WGS) entry which is preliminary data.</text>
</comment>
<dbReference type="PIRSF" id="PIRSF037004">
    <property type="entry name" value="UCP037004"/>
    <property type="match status" value="1"/>
</dbReference>
<evidence type="ECO:0000313" key="3">
    <source>
        <dbReference type="Proteomes" id="UP000030153"/>
    </source>
</evidence>
<organism evidence="2 3">
    <name type="scientific">Pontibacillus chungwhensis BH030062</name>
    <dbReference type="NCBI Taxonomy" id="1385513"/>
    <lineage>
        <taxon>Bacteria</taxon>
        <taxon>Bacillati</taxon>
        <taxon>Bacillota</taxon>
        <taxon>Bacilli</taxon>
        <taxon>Bacillales</taxon>
        <taxon>Bacillaceae</taxon>
        <taxon>Pontibacillus</taxon>
    </lineage>
</organism>
<protein>
    <recommendedName>
        <fullName evidence="1">DUF1722 domain-containing protein</fullName>
    </recommendedName>
</protein>
<proteinExistence type="predicted"/>
<dbReference type="Pfam" id="PF08349">
    <property type="entry name" value="DUF1722"/>
    <property type="match status" value="1"/>
</dbReference>
<reference evidence="2 3" key="1">
    <citation type="submission" date="2013-08" db="EMBL/GenBank/DDBJ databases">
        <title>Genome of Pontibacillus chungwhensis.</title>
        <authorList>
            <person name="Wang Q."/>
            <person name="Wang G."/>
        </authorList>
    </citation>
    <scope>NUCLEOTIDE SEQUENCE [LARGE SCALE GENOMIC DNA]</scope>
    <source>
        <strain evidence="2 3">BH030062</strain>
    </source>
</reference>
<dbReference type="eggNOG" id="COG3272">
    <property type="taxonomic scope" value="Bacteria"/>
</dbReference>
<evidence type="ECO:0000313" key="2">
    <source>
        <dbReference type="EMBL" id="KGP92522.1"/>
    </source>
</evidence>
<dbReference type="PANTHER" id="PTHR30087">
    <property type="entry name" value="INNER MEMBRANE PROTEIN"/>
    <property type="match status" value="1"/>
</dbReference>
<dbReference type="eggNOG" id="COG1683">
    <property type="taxonomic scope" value="Bacteria"/>
</dbReference>
<dbReference type="Proteomes" id="UP000030153">
    <property type="component" value="Unassembled WGS sequence"/>
</dbReference>
<dbReference type="InterPro" id="IPR017087">
    <property type="entry name" value="UCP037004"/>
</dbReference>
<dbReference type="InterPro" id="IPR007553">
    <property type="entry name" value="2-thiour_desulf"/>
</dbReference>
<dbReference type="Pfam" id="PF04463">
    <property type="entry name" value="2-thiour_desulf"/>
    <property type="match status" value="1"/>
</dbReference>
<evidence type="ECO:0000259" key="1">
    <source>
        <dbReference type="Pfam" id="PF08349"/>
    </source>
</evidence>
<dbReference type="EMBL" id="AVBG01000002">
    <property type="protein sequence ID" value="KGP92522.1"/>
    <property type="molecule type" value="Genomic_DNA"/>
</dbReference>
<feature type="domain" description="DUF1722" evidence="1">
    <location>
        <begin position="191"/>
        <end position="307"/>
    </location>
</feature>
<keyword evidence="3" id="KW-1185">Reference proteome</keyword>
<gene>
    <name evidence="2" type="ORF">N780_14105</name>
</gene>
<dbReference type="AlphaFoldDB" id="A0A0A2UW52"/>
<accession>A0A0A2UW52</accession>
<dbReference type="OrthoDB" id="9797779at2"/>